<keyword evidence="4" id="KW-1185">Reference proteome</keyword>
<feature type="compositionally biased region" description="Polar residues" evidence="2">
    <location>
        <begin position="587"/>
        <end position="600"/>
    </location>
</feature>
<feature type="region of interest" description="Disordered" evidence="2">
    <location>
        <begin position="171"/>
        <end position="193"/>
    </location>
</feature>
<keyword evidence="1" id="KW-0175">Coiled coil</keyword>
<name>A0ABQ8F7Q9_9FUNG</name>
<proteinExistence type="predicted"/>
<feature type="region of interest" description="Disordered" evidence="2">
    <location>
        <begin position="228"/>
        <end position="260"/>
    </location>
</feature>
<sequence>MYQSELHQNLCDELKAANEEIASLKTKVLKMEVRLREEEICRRYPELREHYTTLPGGEIVQSPFHENLPTPNRFLRMQPGSYGLPYANCNATLSGSVEVKHEMHPRESHNRLNTASPFISRKNTSLVDTDTDRHCPAPPNPSVPCLSFRAEADAVGSVASQSHGQFIGSATMANQPNTQNQDPISTSDPVELSETTLDCASLASPGGPQSSGLVDAHFEQEPLISLAPKHPQSESSGKAADPQDESLSSKPLLQCKKGIPETDPTVIKQQNQEYLATKESCISLNNLENDTSGMIQNESAISLLSLYCFEPPFGTPVNQSTRNSIQTTVKGVSNGIGSRLSTTGIRRSVVGEQPTRVYDPTTYQVKDTLGLLLPKEGGNIGSDSILPQNTPSLPRDDSSVPKLHTRKSTNEDKHGHQMNTYSAQIPRNNTTTGASASIRELGRLFRERLMREKTYPSFIPKPVRTNSVTSSSMPRSSTISRQSTCIPREIAIESVSVDSNTVANGDSMANHLSLSNSSRESAQHKRMSTSSSESHPRQHSLSCKQPAVLSGRSRHQRTQSTPVCSVVSRTSLQNSQAKGGVALPIRSQATPKSPKVSWNPSCEVEPPLPYRSISARKRGSTLSHSAQSLDTMNKADGLSAEYQPPSASCSGGQIFASDSRQ</sequence>
<evidence type="ECO:0008006" key="5">
    <source>
        <dbReference type="Google" id="ProtNLM"/>
    </source>
</evidence>
<reference evidence="3 4" key="1">
    <citation type="submission" date="2021-02" db="EMBL/GenBank/DDBJ databases">
        <title>Variation within the Batrachochytrium salamandrivorans European outbreak.</title>
        <authorList>
            <person name="Kelly M."/>
            <person name="Pasmans F."/>
            <person name="Shea T.P."/>
            <person name="Munoz J.F."/>
            <person name="Carranza S."/>
            <person name="Cuomo C.A."/>
            <person name="Martel A."/>
        </authorList>
    </citation>
    <scope>NUCLEOTIDE SEQUENCE [LARGE SCALE GENOMIC DNA]</scope>
    <source>
        <strain evidence="3 4">AMFP18/2</strain>
    </source>
</reference>
<protein>
    <recommendedName>
        <fullName evidence="5">Shugoshin C-terminal domain-containing protein</fullName>
    </recommendedName>
</protein>
<feature type="compositionally biased region" description="Polar residues" evidence="2">
    <location>
        <begin position="510"/>
        <end position="520"/>
    </location>
</feature>
<comment type="caution">
    <text evidence="3">The sequence shown here is derived from an EMBL/GenBank/DDBJ whole genome shotgun (WGS) entry which is preliminary data.</text>
</comment>
<evidence type="ECO:0000256" key="1">
    <source>
        <dbReference type="SAM" id="Coils"/>
    </source>
</evidence>
<feature type="coiled-coil region" evidence="1">
    <location>
        <begin position="7"/>
        <end position="34"/>
    </location>
</feature>
<feature type="compositionally biased region" description="Polar residues" evidence="2">
    <location>
        <begin position="645"/>
        <end position="661"/>
    </location>
</feature>
<dbReference type="Proteomes" id="UP001648503">
    <property type="component" value="Unassembled WGS sequence"/>
</dbReference>
<feature type="compositionally biased region" description="Polar residues" evidence="2">
    <location>
        <begin position="417"/>
        <end position="433"/>
    </location>
</feature>
<feature type="compositionally biased region" description="Low complexity" evidence="2">
    <location>
        <begin position="467"/>
        <end position="482"/>
    </location>
</feature>
<evidence type="ECO:0000313" key="3">
    <source>
        <dbReference type="EMBL" id="KAH6593671.1"/>
    </source>
</evidence>
<evidence type="ECO:0000313" key="4">
    <source>
        <dbReference type="Proteomes" id="UP001648503"/>
    </source>
</evidence>
<feature type="compositionally biased region" description="Polar residues" evidence="2">
    <location>
        <begin position="528"/>
        <end position="543"/>
    </location>
</feature>
<accession>A0ABQ8F7Q9</accession>
<feature type="compositionally biased region" description="Polar residues" evidence="2">
    <location>
        <begin position="620"/>
        <end position="631"/>
    </location>
</feature>
<feature type="region of interest" description="Disordered" evidence="2">
    <location>
        <begin position="380"/>
        <end position="433"/>
    </location>
</feature>
<feature type="region of interest" description="Disordered" evidence="2">
    <location>
        <begin position="461"/>
        <end position="482"/>
    </location>
</feature>
<gene>
    <name evidence="3" type="ORF">BASA50_007229</name>
</gene>
<feature type="region of interest" description="Disordered" evidence="2">
    <location>
        <begin position="587"/>
        <end position="661"/>
    </location>
</feature>
<dbReference type="EMBL" id="JAFCIX010000349">
    <property type="protein sequence ID" value="KAH6593671.1"/>
    <property type="molecule type" value="Genomic_DNA"/>
</dbReference>
<feature type="region of interest" description="Disordered" evidence="2">
    <location>
        <begin position="502"/>
        <end position="566"/>
    </location>
</feature>
<organism evidence="3 4">
    <name type="scientific">Batrachochytrium salamandrivorans</name>
    <dbReference type="NCBI Taxonomy" id="1357716"/>
    <lineage>
        <taxon>Eukaryota</taxon>
        <taxon>Fungi</taxon>
        <taxon>Fungi incertae sedis</taxon>
        <taxon>Chytridiomycota</taxon>
        <taxon>Chytridiomycota incertae sedis</taxon>
        <taxon>Chytridiomycetes</taxon>
        <taxon>Rhizophydiales</taxon>
        <taxon>Rhizophydiales incertae sedis</taxon>
        <taxon>Batrachochytrium</taxon>
    </lineage>
</organism>
<feature type="compositionally biased region" description="Polar residues" evidence="2">
    <location>
        <begin position="381"/>
        <end position="392"/>
    </location>
</feature>
<evidence type="ECO:0000256" key="2">
    <source>
        <dbReference type="SAM" id="MobiDB-lite"/>
    </source>
</evidence>